<feature type="region of interest" description="Disordered" evidence="3">
    <location>
        <begin position="1"/>
        <end position="25"/>
    </location>
</feature>
<evidence type="ECO:0000256" key="3">
    <source>
        <dbReference type="SAM" id="MobiDB-lite"/>
    </source>
</evidence>
<dbReference type="SMART" id="SM00116">
    <property type="entry name" value="CBS"/>
    <property type="match status" value="2"/>
</dbReference>
<evidence type="ECO:0000256" key="2">
    <source>
        <dbReference type="PROSITE-ProRule" id="PRU00703"/>
    </source>
</evidence>
<comment type="caution">
    <text evidence="5">The sequence shown here is derived from an EMBL/GenBank/DDBJ whole genome shotgun (WGS) entry which is preliminary data.</text>
</comment>
<dbReference type="SUPFAM" id="SSF54631">
    <property type="entry name" value="CBS-domain pair"/>
    <property type="match status" value="1"/>
</dbReference>
<dbReference type="Gene3D" id="3.10.580.10">
    <property type="entry name" value="CBS-domain"/>
    <property type="match status" value="2"/>
</dbReference>
<organism evidence="5">
    <name type="scientific">Thermosphaera aggregans</name>
    <dbReference type="NCBI Taxonomy" id="54254"/>
    <lineage>
        <taxon>Archaea</taxon>
        <taxon>Thermoproteota</taxon>
        <taxon>Thermoprotei</taxon>
        <taxon>Desulfurococcales</taxon>
        <taxon>Desulfurococcaceae</taxon>
        <taxon>Thermosphaera</taxon>
    </lineage>
</organism>
<sequence length="141" mass="15446">MSFMRRKKGLPVRASDVMSTPPVTAEETTSIEDVAKKMFENDVSSIMVVDTAGRLVGIVTEKDVVGAVAIGKIGSNIPVARFMKENPITVSPDTPLDEVLEKMRRFNIRHLPVVDKDGKPVGMVSQRDLLDVVLTLLKIIS</sequence>
<dbReference type="EMBL" id="DSJT01000035">
    <property type="protein sequence ID" value="HEF87909.1"/>
    <property type="molecule type" value="Genomic_DNA"/>
</dbReference>
<dbReference type="PANTHER" id="PTHR43080">
    <property type="entry name" value="CBS DOMAIN-CONTAINING PROTEIN CBSX3, MITOCHONDRIAL"/>
    <property type="match status" value="1"/>
</dbReference>
<gene>
    <name evidence="5" type="ORF">ENP55_06535</name>
</gene>
<protein>
    <submittedName>
        <fullName evidence="5">CBS domain-containing protein</fullName>
    </submittedName>
</protein>
<name>A0A7C2BLK4_9CREN</name>
<feature type="domain" description="CBS" evidence="4">
    <location>
        <begin position="83"/>
        <end position="139"/>
    </location>
</feature>
<evidence type="ECO:0000256" key="1">
    <source>
        <dbReference type="ARBA" id="ARBA00023122"/>
    </source>
</evidence>
<feature type="domain" description="CBS" evidence="4">
    <location>
        <begin position="18"/>
        <end position="79"/>
    </location>
</feature>
<accession>A0A7C2BLK4</accession>
<dbReference type="InterPro" id="IPR051257">
    <property type="entry name" value="Diverse_CBS-Domain"/>
</dbReference>
<keyword evidence="1 2" id="KW-0129">CBS domain</keyword>
<dbReference type="InterPro" id="IPR046342">
    <property type="entry name" value="CBS_dom_sf"/>
</dbReference>
<evidence type="ECO:0000259" key="4">
    <source>
        <dbReference type="PROSITE" id="PS51371"/>
    </source>
</evidence>
<reference evidence="5" key="1">
    <citation type="journal article" date="2020" name="mSystems">
        <title>Genome- and Community-Level Interaction Insights into Carbon Utilization and Element Cycling Functions of Hydrothermarchaeota in Hydrothermal Sediment.</title>
        <authorList>
            <person name="Zhou Z."/>
            <person name="Liu Y."/>
            <person name="Xu W."/>
            <person name="Pan J."/>
            <person name="Luo Z.H."/>
            <person name="Li M."/>
        </authorList>
    </citation>
    <scope>NUCLEOTIDE SEQUENCE [LARGE SCALE GENOMIC DNA]</scope>
    <source>
        <strain evidence="5">SpSt-23</strain>
    </source>
</reference>
<evidence type="ECO:0000313" key="5">
    <source>
        <dbReference type="EMBL" id="HEF87909.1"/>
    </source>
</evidence>
<dbReference type="AlphaFoldDB" id="A0A7C2BLK4"/>
<dbReference type="Pfam" id="PF00571">
    <property type="entry name" value="CBS"/>
    <property type="match status" value="2"/>
</dbReference>
<dbReference type="PANTHER" id="PTHR43080:SF2">
    <property type="entry name" value="CBS DOMAIN-CONTAINING PROTEIN"/>
    <property type="match status" value="1"/>
</dbReference>
<feature type="compositionally biased region" description="Basic residues" evidence="3">
    <location>
        <begin position="1"/>
        <end position="10"/>
    </location>
</feature>
<dbReference type="CDD" id="cd09836">
    <property type="entry name" value="CBS_pair_arch"/>
    <property type="match status" value="1"/>
</dbReference>
<dbReference type="InterPro" id="IPR000644">
    <property type="entry name" value="CBS_dom"/>
</dbReference>
<dbReference type="PROSITE" id="PS51371">
    <property type="entry name" value="CBS"/>
    <property type="match status" value="2"/>
</dbReference>
<proteinExistence type="predicted"/>